<comment type="similarity">
    <text evidence="2">Belongs to the methyltransferase superfamily. Trimethylguanosine synthase family.</text>
</comment>
<dbReference type="Proteomes" id="UP001141806">
    <property type="component" value="Unassembled WGS sequence"/>
</dbReference>
<feature type="domain" description="WW" evidence="8">
    <location>
        <begin position="319"/>
        <end position="353"/>
    </location>
</feature>
<evidence type="ECO:0000259" key="8">
    <source>
        <dbReference type="PROSITE" id="PS50020"/>
    </source>
</evidence>
<dbReference type="Pfam" id="PF09445">
    <property type="entry name" value="Methyltransf_15"/>
    <property type="match status" value="1"/>
</dbReference>
<organism evidence="9 10">
    <name type="scientific">Protea cynaroides</name>
    <dbReference type="NCBI Taxonomy" id="273540"/>
    <lineage>
        <taxon>Eukaryota</taxon>
        <taxon>Viridiplantae</taxon>
        <taxon>Streptophyta</taxon>
        <taxon>Embryophyta</taxon>
        <taxon>Tracheophyta</taxon>
        <taxon>Spermatophyta</taxon>
        <taxon>Magnoliopsida</taxon>
        <taxon>Proteales</taxon>
        <taxon>Proteaceae</taxon>
        <taxon>Protea</taxon>
    </lineage>
</organism>
<dbReference type="PANTHER" id="PTHR14741:SF32">
    <property type="entry name" value="TRIMETHYLGUANOSINE SYNTHASE"/>
    <property type="match status" value="1"/>
</dbReference>
<dbReference type="PANTHER" id="PTHR14741">
    <property type="entry name" value="S-ADENOSYLMETHIONINE-DEPENDENT METHYLTRANSFERASE RELATED"/>
    <property type="match status" value="1"/>
</dbReference>
<evidence type="ECO:0000256" key="3">
    <source>
        <dbReference type="ARBA" id="ARBA00047418"/>
    </source>
</evidence>
<comment type="catalytic activity">
    <reaction evidence="6">
        <text>a 5'-end (N(7)-methyl 5'-triphosphoguanosine)-ribonucleoside in snRNA + S-adenosyl-L-methionine = a 5'-end (N(2),N(7)-dimethyl 5'-triphosphoguanosine)-ribonucleoside in snRNA + S-adenosyl-L-homocysteine + H(+)</text>
        <dbReference type="Rhea" id="RHEA:78471"/>
        <dbReference type="Rhea" id="RHEA-COMP:19085"/>
        <dbReference type="Rhea" id="RHEA-COMP:19087"/>
        <dbReference type="ChEBI" id="CHEBI:15378"/>
        <dbReference type="ChEBI" id="CHEBI:57856"/>
        <dbReference type="ChEBI" id="CHEBI:59789"/>
        <dbReference type="ChEBI" id="CHEBI:156461"/>
        <dbReference type="ChEBI" id="CHEBI:172880"/>
    </reaction>
    <physiologicalReaction direction="left-to-right" evidence="6">
        <dbReference type="Rhea" id="RHEA:78472"/>
    </physiologicalReaction>
</comment>
<evidence type="ECO:0000256" key="6">
    <source>
        <dbReference type="ARBA" id="ARBA00049075"/>
    </source>
</evidence>
<proteinExistence type="inferred from homology"/>
<dbReference type="FunFam" id="3.40.50.150:FF:000305">
    <property type="entry name" value="S-adenosyl-L-methionine-dependent methyltransferase superfamily protein"/>
    <property type="match status" value="1"/>
</dbReference>
<dbReference type="InterPro" id="IPR036020">
    <property type="entry name" value="WW_dom_sf"/>
</dbReference>
<dbReference type="GO" id="GO:0005634">
    <property type="term" value="C:nucleus"/>
    <property type="evidence" value="ECO:0007669"/>
    <property type="project" value="TreeGrafter"/>
</dbReference>
<accession>A0A9Q0K3W7</accession>
<dbReference type="PROSITE" id="PS01159">
    <property type="entry name" value="WW_DOMAIN_1"/>
    <property type="match status" value="1"/>
</dbReference>
<sequence>MEAVRAISMDVDQGNETPAIRALGSLFKLTEVFLWDDALMDTAEVSYSHVRHGSSAEPTISRTRDVVSMNIDNETHDNTPSIGDMELARQMSALGLPVSFITNKERKTGVTKRKGKGTPIIKDHSVCNDNEDVQLQVSDVSEVEVASSVIFSGSTSSYLCDTPTVSQSEMSYCDVAVGSRCGDLIGLTSASLSEVAQERTPKEIYGELSTSGMDYETVRGSIMSDCSTDVAVLPVNLDNSASLEDISQNVSSGIGNKELDKGLIECNNLEGSFMAFYDREGGKLCVDIRTGKAWDLDSGVSPQASDMLDHIDLNNCTCHGDPAEWMACWDSFYTRNYFYNTKTQESTWYPPPGMEHLAFSDITSMSCEAVADATEREGISSLYSDDMKVLDPCSLQDKTACFEEARDEDKLSGHPHHEVSSDIDLAACGFVPGLESSAICSCEQVDELDDEKVSFCPSSHSQEHVDSLGNQFNQIGSEEVSKSDIFNKYVMVTSCMDAQKICDDMTFHSCEADSSSLITSVTKTVSKVQSSHMSFTTDELNSVHDSIASKKKKKVRRSRSQRDILSDDYEELLFHSVSIEQPADILKYWCQRYFLFSRFDEGIKMDKEGWFSVTPETIAQHHASRCGSGVIVDCFTGVGGNAIQFAKRSDHVIAVDIDPQKIEYAQHNAAIYGVNDRIDFIQGDYFHLAPTLKADIVFLSPPWGGPDYAKVHTYDIKTMLKPCDGYLLFSTARRIASRIVMFLPRNVDLNQLAELSLSVNPPWALEVEKNFLNAQSPSISKRKDLQPVWQSGLNVDGWIPGGGGFRRFHPISAIISPEIRKKKPEEEKQGKEMQPCATSLQWENAIAARTEILPSTISNPSFSIISTNFILSSSTSFITVVVVNSMFPFVTSHTPLPNPPSIPALASKILLPPLAHHPLLYQSKVIASQL</sequence>
<dbReference type="Gene3D" id="2.20.70.10">
    <property type="match status" value="1"/>
</dbReference>
<comment type="caution">
    <text evidence="9">The sequence shown here is derived from an EMBL/GenBank/DDBJ whole genome shotgun (WGS) entry which is preliminary data.</text>
</comment>
<evidence type="ECO:0000256" key="7">
    <source>
        <dbReference type="ARBA" id="ARBA00049790"/>
    </source>
</evidence>
<keyword evidence="10" id="KW-1185">Reference proteome</keyword>
<dbReference type="CDD" id="cd00201">
    <property type="entry name" value="WW"/>
    <property type="match status" value="1"/>
</dbReference>
<dbReference type="PROSITE" id="PS50020">
    <property type="entry name" value="WW_DOMAIN_2"/>
    <property type="match status" value="1"/>
</dbReference>
<comment type="catalytic activity">
    <reaction evidence="5">
        <text>a 5'-end (N(2),N(7)-dimethyl 5'-triphosphoguanosine)-ribonucleoside in snRNA + S-adenosyl-L-methionine = a 5'-end (N(2),N(2),N(7)-trimethyl 5'-triphosphoguanosine)-ribonucleoside in snRNA + S-adenosyl-L-homocysteine + H(+)</text>
        <dbReference type="Rhea" id="RHEA:78479"/>
        <dbReference type="Rhea" id="RHEA-COMP:19087"/>
        <dbReference type="Rhea" id="RHEA-COMP:19089"/>
        <dbReference type="ChEBI" id="CHEBI:15378"/>
        <dbReference type="ChEBI" id="CHEBI:57856"/>
        <dbReference type="ChEBI" id="CHEBI:59789"/>
        <dbReference type="ChEBI" id="CHEBI:167623"/>
        <dbReference type="ChEBI" id="CHEBI:172880"/>
    </reaction>
    <physiologicalReaction direction="left-to-right" evidence="5">
        <dbReference type="Rhea" id="RHEA:78480"/>
    </physiologicalReaction>
</comment>
<evidence type="ECO:0000313" key="10">
    <source>
        <dbReference type="Proteomes" id="UP001141806"/>
    </source>
</evidence>
<evidence type="ECO:0000256" key="5">
    <source>
        <dbReference type="ARBA" id="ARBA00048763"/>
    </source>
</evidence>
<dbReference type="Gene3D" id="3.40.50.150">
    <property type="entry name" value="Vaccinia Virus protein VP39"/>
    <property type="match status" value="1"/>
</dbReference>
<dbReference type="InterPro" id="IPR019012">
    <property type="entry name" value="RNA_cap_Gua-N2-MeTrfase"/>
</dbReference>
<dbReference type="InterPro" id="IPR029063">
    <property type="entry name" value="SAM-dependent_MTases_sf"/>
</dbReference>
<comment type="catalytic activity">
    <reaction evidence="3">
        <text>a 5'-end (N(2),N(7)-dimethyl 5'-triphosphoguanosine)-ribonucleoside in snoRNA + S-adenosyl-L-methionine = a 5'-end (N(2),N(2),N(7)-trimethyl 5'-triphosphoguanosine)-ribonucleoside in snoRNA + S-adenosyl-L-homocysteine + H(+)</text>
        <dbReference type="Rhea" id="RHEA:78507"/>
        <dbReference type="Rhea" id="RHEA-COMP:19088"/>
        <dbReference type="Rhea" id="RHEA-COMP:19090"/>
        <dbReference type="ChEBI" id="CHEBI:15378"/>
        <dbReference type="ChEBI" id="CHEBI:57856"/>
        <dbReference type="ChEBI" id="CHEBI:59789"/>
        <dbReference type="ChEBI" id="CHEBI:167623"/>
        <dbReference type="ChEBI" id="CHEBI:172880"/>
    </reaction>
    <physiologicalReaction direction="left-to-right" evidence="3">
        <dbReference type="Rhea" id="RHEA:78508"/>
    </physiologicalReaction>
</comment>
<name>A0A9Q0K3W7_9MAGN</name>
<dbReference type="OrthoDB" id="194443at2759"/>
<evidence type="ECO:0000256" key="2">
    <source>
        <dbReference type="ARBA" id="ARBA00025783"/>
    </source>
</evidence>
<gene>
    <name evidence="9" type="ORF">NE237_022838</name>
</gene>
<dbReference type="SUPFAM" id="SSF53335">
    <property type="entry name" value="S-adenosyl-L-methionine-dependent methyltransferases"/>
    <property type="match status" value="1"/>
</dbReference>
<dbReference type="SUPFAM" id="SSF51045">
    <property type="entry name" value="WW domain"/>
    <property type="match status" value="1"/>
</dbReference>
<dbReference type="AlphaFoldDB" id="A0A9Q0K3W7"/>
<comment type="catalytic activity">
    <reaction evidence="4">
        <text>a 5'-end (N(7)-methyl 5'-triphosphoguanosine)-ribonucleoside in snoRNA + S-adenosyl-L-methionine = a 5'-end (N(2),N(7)-dimethyl 5'-triphosphoguanosine)-ribonucleoside in snoRNA + S-adenosyl-L-homocysteine + H(+)</text>
        <dbReference type="Rhea" id="RHEA:78475"/>
        <dbReference type="Rhea" id="RHEA-COMP:19086"/>
        <dbReference type="Rhea" id="RHEA-COMP:19088"/>
        <dbReference type="ChEBI" id="CHEBI:15378"/>
        <dbReference type="ChEBI" id="CHEBI:57856"/>
        <dbReference type="ChEBI" id="CHEBI:59789"/>
        <dbReference type="ChEBI" id="CHEBI:156461"/>
        <dbReference type="ChEBI" id="CHEBI:172880"/>
    </reaction>
    <physiologicalReaction direction="left-to-right" evidence="4">
        <dbReference type="Rhea" id="RHEA:78476"/>
    </physiologicalReaction>
</comment>
<evidence type="ECO:0000313" key="9">
    <source>
        <dbReference type="EMBL" id="KAJ4962899.1"/>
    </source>
</evidence>
<protein>
    <recommendedName>
        <fullName evidence="1">Trimethylguanosine synthase</fullName>
    </recommendedName>
    <alternativeName>
        <fullName evidence="7">Cap-specific guanine-N(2) methyltransferase</fullName>
    </alternativeName>
</protein>
<dbReference type="InterPro" id="IPR001202">
    <property type="entry name" value="WW_dom"/>
</dbReference>
<evidence type="ECO:0000256" key="1">
    <source>
        <dbReference type="ARBA" id="ARBA00018517"/>
    </source>
</evidence>
<reference evidence="9" key="1">
    <citation type="journal article" date="2023" name="Plant J.">
        <title>The genome of the king protea, Protea cynaroides.</title>
        <authorList>
            <person name="Chang J."/>
            <person name="Duong T.A."/>
            <person name="Schoeman C."/>
            <person name="Ma X."/>
            <person name="Roodt D."/>
            <person name="Barker N."/>
            <person name="Li Z."/>
            <person name="Van de Peer Y."/>
            <person name="Mizrachi E."/>
        </authorList>
    </citation>
    <scope>NUCLEOTIDE SEQUENCE</scope>
    <source>
        <tissue evidence="9">Young leaves</tissue>
    </source>
</reference>
<evidence type="ECO:0000256" key="4">
    <source>
        <dbReference type="ARBA" id="ARBA00048740"/>
    </source>
</evidence>
<dbReference type="CDD" id="cd02440">
    <property type="entry name" value="AdoMet_MTases"/>
    <property type="match status" value="1"/>
</dbReference>
<dbReference type="GO" id="GO:0071164">
    <property type="term" value="F:RNA cap trimethylguanosine synthase activity"/>
    <property type="evidence" value="ECO:0007669"/>
    <property type="project" value="TreeGrafter"/>
</dbReference>
<dbReference type="EMBL" id="JAMYWD010000008">
    <property type="protein sequence ID" value="KAJ4962899.1"/>
    <property type="molecule type" value="Genomic_DNA"/>
</dbReference>